<evidence type="ECO:0000256" key="1">
    <source>
        <dbReference type="SAM" id="Phobius"/>
    </source>
</evidence>
<keyword evidence="1" id="KW-0472">Membrane</keyword>
<feature type="transmembrane region" description="Helical" evidence="1">
    <location>
        <begin position="636"/>
        <end position="657"/>
    </location>
</feature>
<feature type="chain" id="PRO_5012509090" evidence="2">
    <location>
        <begin position="30"/>
        <end position="666"/>
    </location>
</feature>
<feature type="signal peptide" evidence="2">
    <location>
        <begin position="1"/>
        <end position="29"/>
    </location>
</feature>
<protein>
    <submittedName>
        <fullName evidence="3">Uncharacterized protein</fullName>
    </submittedName>
</protein>
<dbReference type="AlphaFoldDB" id="A0A1Y5P974"/>
<evidence type="ECO:0000256" key="2">
    <source>
        <dbReference type="SAM" id="SignalP"/>
    </source>
</evidence>
<proteinExistence type="predicted"/>
<accession>A0A1Y5P974</accession>
<evidence type="ECO:0000313" key="3">
    <source>
        <dbReference type="EMBL" id="SBS75242.1"/>
    </source>
</evidence>
<reference evidence="3" key="1">
    <citation type="submission" date="2016-03" db="EMBL/GenBank/DDBJ databases">
        <authorList>
            <person name="Ploux O."/>
        </authorList>
    </citation>
    <scope>NUCLEOTIDE SEQUENCE</scope>
    <source>
        <strain evidence="3">UC10</strain>
    </source>
</reference>
<keyword evidence="2" id="KW-0732">Signal</keyword>
<keyword evidence="1" id="KW-1133">Transmembrane helix</keyword>
<keyword evidence="1" id="KW-0812">Transmembrane</keyword>
<organism evidence="3">
    <name type="scientific">uncultured Mycobacterium sp</name>
    <dbReference type="NCBI Taxonomy" id="171292"/>
    <lineage>
        <taxon>Bacteria</taxon>
        <taxon>Bacillati</taxon>
        <taxon>Actinomycetota</taxon>
        <taxon>Actinomycetes</taxon>
        <taxon>Mycobacteriales</taxon>
        <taxon>Mycobacteriaceae</taxon>
        <taxon>Mycobacterium</taxon>
        <taxon>environmental samples</taxon>
    </lineage>
</organism>
<sequence length="666" mass="70062">MIRRQTLWVVSALFIITLQLLVHPQTAMADPDVEATSQTAEPVDESPPPVPTVTLGWRQLGMSSALYFGAANTTQTATIPTPDGLAPITLSGMLHSATNIPQGYIEAETTDGRYLGTAPVPDLTAGRTSAPFSIDVSSVPVIRNQAQVNMVLRITSGDTVCGPPPTLVISDFSATFNGDIATPVSLQQFLPTIAPNIDIYVDPQPSASEKLTALSLVTALTHHYQPATVRIRLRQLARTEPAPPPDGDNLSRAIVIRDLKDVDTPGVRLVSDAVHPYVVLTGKGPTLEQQVALFRNQLLLVAQTDSFTVKAEKVTATQGARTATFGQLNATGGANVLGEATISLNLGTSSFTLSKPGNIDIHLLAHYTPVDDNEKGTVIAAAGGVVLNTSRLDRSGRLDTNFTIPAEIAARNPGLVLTVNYQPGAGGCTPRTVPMNFQVDPTSTASVKSGGAVSMGGFSSLPQAFTPTFQVAMDGTDPQELSHAATIAGLIQQTSPIELRPLLVSLDQASASNSSALIIANTQAVHRHNLTPPIDTDGDVSNIDIPSDVSQDVTTGLASLQTYAQNNRTIVLVTASAGWDMANPVFDYLDGLPGGWRDLSGDVLVAGKVASPQTLTVRASGPVPLADNPGSSWVKWAWLSGTVVGIAVILSGFFLLIRRRSPKAQD</sequence>
<name>A0A1Y5P974_9MYCO</name>
<gene>
    <name evidence="3" type="ORF">MHPYR_210027</name>
</gene>
<dbReference type="EMBL" id="FLQS01000014">
    <property type="protein sequence ID" value="SBS75242.1"/>
    <property type="molecule type" value="Genomic_DNA"/>
</dbReference>